<comment type="caution">
    <text evidence="8">The sequence shown here is derived from an EMBL/GenBank/DDBJ whole genome shotgun (WGS) entry which is preliminary data.</text>
</comment>
<dbReference type="EMBL" id="JAZAVJ010000182">
    <property type="protein sequence ID" value="KAK7408573.1"/>
    <property type="molecule type" value="Genomic_DNA"/>
</dbReference>
<keyword evidence="2" id="KW-0862">Zinc</keyword>
<gene>
    <name evidence="8" type="ORF">QQX98_009278</name>
</gene>
<evidence type="ECO:0008006" key="10">
    <source>
        <dbReference type="Google" id="ProtNLM"/>
    </source>
</evidence>
<evidence type="ECO:0000256" key="5">
    <source>
        <dbReference type="ARBA" id="ARBA00023163"/>
    </source>
</evidence>
<evidence type="ECO:0000256" key="7">
    <source>
        <dbReference type="SAM" id="Phobius"/>
    </source>
</evidence>
<evidence type="ECO:0000256" key="4">
    <source>
        <dbReference type="ARBA" id="ARBA00023125"/>
    </source>
</evidence>
<keyword evidence="7" id="KW-0472">Membrane</keyword>
<evidence type="ECO:0000313" key="9">
    <source>
        <dbReference type="Proteomes" id="UP001498476"/>
    </source>
</evidence>
<feature type="transmembrane region" description="Helical" evidence="7">
    <location>
        <begin position="97"/>
        <end position="115"/>
    </location>
</feature>
<protein>
    <recommendedName>
        <fullName evidence="10">C6 zinc finger domain protein</fullName>
    </recommendedName>
</protein>
<keyword evidence="6" id="KW-0539">Nucleus</keyword>
<dbReference type="Proteomes" id="UP001498476">
    <property type="component" value="Unassembled WGS sequence"/>
</dbReference>
<dbReference type="PANTHER" id="PTHR36206">
    <property type="entry name" value="ASPERCRYPTIN BIOSYNTHESIS CLUSTER-SPECIFIC TRANSCRIPTION REGULATOR ATNN-RELATED"/>
    <property type="match status" value="1"/>
</dbReference>
<proteinExistence type="predicted"/>
<keyword evidence="4" id="KW-0238">DNA-binding</keyword>
<evidence type="ECO:0000256" key="1">
    <source>
        <dbReference type="ARBA" id="ARBA00022723"/>
    </source>
</evidence>
<keyword evidence="9" id="KW-1185">Reference proteome</keyword>
<keyword evidence="1" id="KW-0479">Metal-binding</keyword>
<evidence type="ECO:0000313" key="8">
    <source>
        <dbReference type="EMBL" id="KAK7408573.1"/>
    </source>
</evidence>
<keyword evidence="3" id="KW-0805">Transcription regulation</keyword>
<sequence length="441" mass="50683">MTVSHDEGRALQYFCSTAGPSLSRVTDRYFWTHLVMQFTSFEPAVRHSVVAISLLYQQLPHGLQQDSDTPHQSLILTNYNAAIRELKSMSTLEKQPLVLLVCVLFICIEFLQSNWTGAIQHCKHGIMMLASSTAENNWTRSYLVPVFRRLSLFPFFFGVGEADYPSLSALTSPAPHRFHSFDDARYMMDDIYSQVLCFERLGDEYRIGSDKPVPTEVQDRQTFLNSLLDTWQASFIKLHATLPKPDSSAAVRSQLTSQHFLSVRFDVCRIMANTAFESGEMCYDRYIETFKSISERLAFCIPTNSKIRDAGRPKFTFEMGFMPVLCFSVIKCRHLETRLRLWRLMPILGCPRESLWQLNMMTPVLRRVIEVEHGTRFDKSGECVNPIDLPPDDMRARHLQADPYLTCRAVRGRDVVGRVLEMWMPEKDGSVSLRKEFAQSL</sequence>
<evidence type="ECO:0000256" key="2">
    <source>
        <dbReference type="ARBA" id="ARBA00022833"/>
    </source>
</evidence>
<dbReference type="PANTHER" id="PTHR36206:SF16">
    <property type="entry name" value="TRANSCRIPTION FACTOR DOMAIN-CONTAINING PROTEIN-RELATED"/>
    <property type="match status" value="1"/>
</dbReference>
<reference evidence="8 9" key="1">
    <citation type="journal article" date="2025" name="Microbiol. Resour. Announc.">
        <title>Draft genome sequences for Neonectria magnoliae and Neonectria punicea, canker pathogens of Liriodendron tulipifera and Acer saccharum in West Virginia.</title>
        <authorList>
            <person name="Petronek H.M."/>
            <person name="Kasson M.T."/>
            <person name="Metheny A.M."/>
            <person name="Stauder C.M."/>
            <person name="Lovett B."/>
            <person name="Lynch S.C."/>
            <person name="Garnas J.R."/>
            <person name="Kasson L.R."/>
            <person name="Stajich J.E."/>
        </authorList>
    </citation>
    <scope>NUCLEOTIDE SEQUENCE [LARGE SCALE GENOMIC DNA]</scope>
    <source>
        <strain evidence="8 9">NRRL 64653</strain>
    </source>
</reference>
<accession>A0ABR1GST2</accession>
<keyword evidence="7" id="KW-1133">Transmembrane helix</keyword>
<organism evidence="8 9">
    <name type="scientific">Neonectria punicea</name>
    <dbReference type="NCBI Taxonomy" id="979145"/>
    <lineage>
        <taxon>Eukaryota</taxon>
        <taxon>Fungi</taxon>
        <taxon>Dikarya</taxon>
        <taxon>Ascomycota</taxon>
        <taxon>Pezizomycotina</taxon>
        <taxon>Sordariomycetes</taxon>
        <taxon>Hypocreomycetidae</taxon>
        <taxon>Hypocreales</taxon>
        <taxon>Nectriaceae</taxon>
        <taxon>Neonectria</taxon>
    </lineage>
</organism>
<evidence type="ECO:0000256" key="3">
    <source>
        <dbReference type="ARBA" id="ARBA00023015"/>
    </source>
</evidence>
<name>A0ABR1GST2_9HYPO</name>
<evidence type="ECO:0000256" key="6">
    <source>
        <dbReference type="ARBA" id="ARBA00023242"/>
    </source>
</evidence>
<keyword evidence="7" id="KW-0812">Transmembrane</keyword>
<keyword evidence="5" id="KW-0804">Transcription</keyword>
<dbReference type="InterPro" id="IPR052360">
    <property type="entry name" value="Transcr_Regulatory_Proteins"/>
</dbReference>